<gene>
    <name evidence="1" type="primary">PARPA_04377.1 scaffold 12902</name>
</gene>
<dbReference type="EMBL" id="LN724641">
    <property type="protein sequence ID" value="CEP10649.1"/>
    <property type="molecule type" value="Genomic_DNA"/>
</dbReference>
<name>A0A0B7N6F8_9FUNG</name>
<keyword evidence="2" id="KW-1185">Reference proteome</keyword>
<sequence length="182" mass="20797">MQQLGAARSSLKRRRGYMDEVAALSEEVNSKLKIANKNKPHAHDFQCLIFYQNQIMQFQLSDAFQAGQYVALFFCGYDLEYYDSFVEYGAMPIAMTQDLAPIHAAYATPNFTSQSLNFEPKFILASDGIDRLISTAFKSLNMQTLEMKRSVVIIDRNLDIVFTHRAPEKGPFSMKEILNCFH</sequence>
<dbReference type="Gene3D" id="3.40.30.10">
    <property type="entry name" value="Glutaredoxin"/>
    <property type="match status" value="1"/>
</dbReference>
<evidence type="ECO:0000313" key="2">
    <source>
        <dbReference type="Proteomes" id="UP000054107"/>
    </source>
</evidence>
<dbReference type="Proteomes" id="UP000054107">
    <property type="component" value="Unassembled WGS sequence"/>
</dbReference>
<evidence type="ECO:0000313" key="1">
    <source>
        <dbReference type="EMBL" id="CEP10649.1"/>
    </source>
</evidence>
<reference evidence="1 2" key="1">
    <citation type="submission" date="2014-09" db="EMBL/GenBank/DDBJ databases">
        <authorList>
            <person name="Ellenberger Sabrina"/>
        </authorList>
    </citation>
    <scope>NUCLEOTIDE SEQUENCE [LARGE SCALE GENOMIC DNA]</scope>
    <source>
        <strain evidence="1 2">CBS 412.66</strain>
    </source>
</reference>
<protein>
    <recommendedName>
        <fullName evidence="3">Alkyl hydroperoxide reductase subunit C/ Thiol specific antioxidant domain-containing protein</fullName>
    </recommendedName>
</protein>
<organism evidence="1 2">
    <name type="scientific">Parasitella parasitica</name>
    <dbReference type="NCBI Taxonomy" id="35722"/>
    <lineage>
        <taxon>Eukaryota</taxon>
        <taxon>Fungi</taxon>
        <taxon>Fungi incertae sedis</taxon>
        <taxon>Mucoromycota</taxon>
        <taxon>Mucoromycotina</taxon>
        <taxon>Mucoromycetes</taxon>
        <taxon>Mucorales</taxon>
        <taxon>Mucorineae</taxon>
        <taxon>Mucoraceae</taxon>
        <taxon>Parasitella</taxon>
    </lineage>
</organism>
<proteinExistence type="predicted"/>
<dbReference type="InterPro" id="IPR036249">
    <property type="entry name" value="Thioredoxin-like_sf"/>
</dbReference>
<dbReference type="OrthoDB" id="2246662at2759"/>
<evidence type="ECO:0008006" key="3">
    <source>
        <dbReference type="Google" id="ProtNLM"/>
    </source>
</evidence>
<dbReference type="SUPFAM" id="SSF52833">
    <property type="entry name" value="Thioredoxin-like"/>
    <property type="match status" value="1"/>
</dbReference>
<accession>A0A0B7N6F8</accession>
<dbReference type="AlphaFoldDB" id="A0A0B7N6F8"/>